<keyword evidence="2" id="KW-1185">Reference proteome</keyword>
<name>B9XKV7_PEDPL</name>
<dbReference type="EMBL" id="ABOX02000026">
    <property type="protein sequence ID" value="EEF59600.1"/>
    <property type="molecule type" value="Genomic_DNA"/>
</dbReference>
<gene>
    <name evidence="1" type="ORF">Cflav_PD2507</name>
</gene>
<sequence length="170" mass="18327">MGIGADWGLKNLETAVAFTEATLTAEAAVQTEADTERDATSQIRLLLGDEGFASYQECQKEFPARTLVDQFNKQLGPFPISAIQRGALARVIEAEPTEVASGLAGDFTVRELVSPGGLDGRFEAQAESNQRILQAAAGFLSPEQVESLRLMQVSNMSAQKGTVLRILRKL</sequence>
<evidence type="ECO:0000313" key="1">
    <source>
        <dbReference type="EMBL" id="EEF59600.1"/>
    </source>
</evidence>
<comment type="caution">
    <text evidence="1">The sequence shown here is derived from an EMBL/GenBank/DDBJ whole genome shotgun (WGS) entry which is preliminary data.</text>
</comment>
<accession>B9XKV7</accession>
<dbReference type="STRING" id="320771.Cflav_PD2507"/>
<protein>
    <submittedName>
        <fullName evidence="1">Uncharacterized protein</fullName>
    </submittedName>
</protein>
<evidence type="ECO:0000313" key="2">
    <source>
        <dbReference type="Proteomes" id="UP000003688"/>
    </source>
</evidence>
<dbReference type="AlphaFoldDB" id="B9XKV7"/>
<proteinExistence type="predicted"/>
<reference evidence="1 2" key="1">
    <citation type="journal article" date="2011" name="J. Bacteriol.">
        <title>Genome sequence of 'Pedosphaera parvula' Ellin514, an aerobic Verrucomicrobial isolate from pasture soil.</title>
        <authorList>
            <person name="Kant R."/>
            <person name="van Passel M.W."/>
            <person name="Sangwan P."/>
            <person name="Palva A."/>
            <person name="Lucas S."/>
            <person name="Copeland A."/>
            <person name="Lapidus A."/>
            <person name="Glavina Del Rio T."/>
            <person name="Dalin E."/>
            <person name="Tice H."/>
            <person name="Bruce D."/>
            <person name="Goodwin L."/>
            <person name="Pitluck S."/>
            <person name="Chertkov O."/>
            <person name="Larimer F.W."/>
            <person name="Land M.L."/>
            <person name="Hauser L."/>
            <person name="Brettin T.S."/>
            <person name="Detter J.C."/>
            <person name="Han S."/>
            <person name="de Vos W.M."/>
            <person name="Janssen P.H."/>
            <person name="Smidt H."/>
        </authorList>
    </citation>
    <scope>NUCLEOTIDE SEQUENCE [LARGE SCALE GENOMIC DNA]</scope>
    <source>
        <strain evidence="1 2">Ellin514</strain>
    </source>
</reference>
<organism evidence="1 2">
    <name type="scientific">Pedosphaera parvula (strain Ellin514)</name>
    <dbReference type="NCBI Taxonomy" id="320771"/>
    <lineage>
        <taxon>Bacteria</taxon>
        <taxon>Pseudomonadati</taxon>
        <taxon>Verrucomicrobiota</taxon>
        <taxon>Pedosphaerae</taxon>
        <taxon>Pedosphaerales</taxon>
        <taxon>Pedosphaeraceae</taxon>
        <taxon>Pedosphaera</taxon>
    </lineage>
</organism>
<dbReference type="Proteomes" id="UP000003688">
    <property type="component" value="Unassembled WGS sequence"/>
</dbReference>